<sequence length="151" mass="15487">MRAEATIERRPSGNPNIDELDALIDELIAVIDDENALLASGMPASLAATTGRKSNLAAGIEASLKAIGAAGPVTEAERAYLDKRVGLVQRLAQENLSRLAGAIGASRRRIAAVVAAVRDDGLSAAPVYGRTGSRSSGGSKSPASLLPDRLA</sequence>
<dbReference type="RefSeq" id="WP_100081484.1">
    <property type="nucleotide sequence ID" value="NZ_LT608334.1"/>
</dbReference>
<reference evidence="2" key="1">
    <citation type="submission" date="2016-08" db="EMBL/GenBank/DDBJ databases">
        <authorList>
            <person name="Seilhamer J.J."/>
        </authorList>
    </citation>
    <scope>NUCLEOTIDE SEQUENCE</scope>
    <source>
        <strain evidence="2">86</strain>
    </source>
</reference>
<evidence type="ECO:0000256" key="1">
    <source>
        <dbReference type="SAM" id="MobiDB-lite"/>
    </source>
</evidence>
<dbReference type="AlphaFoldDB" id="A0A212LA04"/>
<dbReference type="EMBL" id="FMJD01000005">
    <property type="protein sequence ID" value="SCM74338.1"/>
    <property type="molecule type" value="Genomic_DNA"/>
</dbReference>
<gene>
    <name evidence="2" type="ORF">KL86PLE_130180</name>
</gene>
<proteinExistence type="predicted"/>
<feature type="compositionally biased region" description="Low complexity" evidence="1">
    <location>
        <begin position="129"/>
        <end position="139"/>
    </location>
</feature>
<feature type="region of interest" description="Disordered" evidence="1">
    <location>
        <begin position="124"/>
        <end position="151"/>
    </location>
</feature>
<evidence type="ECO:0000313" key="2">
    <source>
        <dbReference type="EMBL" id="SCM74338.1"/>
    </source>
</evidence>
<accession>A0A212LA04</accession>
<protein>
    <recommendedName>
        <fullName evidence="3">Flagellar protein FlgN</fullName>
    </recommendedName>
</protein>
<organism evidence="2">
    <name type="scientific">uncultured Pleomorphomonas sp</name>
    <dbReference type="NCBI Taxonomy" id="442121"/>
    <lineage>
        <taxon>Bacteria</taxon>
        <taxon>Pseudomonadati</taxon>
        <taxon>Pseudomonadota</taxon>
        <taxon>Alphaproteobacteria</taxon>
        <taxon>Hyphomicrobiales</taxon>
        <taxon>Pleomorphomonadaceae</taxon>
        <taxon>Pleomorphomonas</taxon>
        <taxon>environmental samples</taxon>
    </lineage>
</organism>
<name>A0A212LA04_9HYPH</name>
<evidence type="ECO:0008006" key="3">
    <source>
        <dbReference type="Google" id="ProtNLM"/>
    </source>
</evidence>